<accession>A0ABR2DJ18</accession>
<protein>
    <recommendedName>
        <fullName evidence="3">RNase H type-1 domain-containing protein</fullName>
    </recommendedName>
</protein>
<reference evidence="1 2" key="1">
    <citation type="journal article" date="2024" name="G3 (Bethesda)">
        <title>Genome assembly of Hibiscus sabdariffa L. provides insights into metabolisms of medicinal natural products.</title>
        <authorList>
            <person name="Kim T."/>
        </authorList>
    </citation>
    <scope>NUCLEOTIDE SEQUENCE [LARGE SCALE GENOMIC DNA]</scope>
    <source>
        <strain evidence="1">TK-2024</strain>
        <tissue evidence="1">Old leaves</tissue>
    </source>
</reference>
<proteinExistence type="predicted"/>
<dbReference type="Proteomes" id="UP001472677">
    <property type="component" value="Unassembled WGS sequence"/>
</dbReference>
<keyword evidence="2" id="KW-1185">Reference proteome</keyword>
<evidence type="ECO:0000313" key="1">
    <source>
        <dbReference type="EMBL" id="KAK8540129.1"/>
    </source>
</evidence>
<comment type="caution">
    <text evidence="1">The sequence shown here is derived from an EMBL/GenBank/DDBJ whole genome shotgun (WGS) entry which is preliminary data.</text>
</comment>
<organism evidence="1 2">
    <name type="scientific">Hibiscus sabdariffa</name>
    <name type="common">roselle</name>
    <dbReference type="NCBI Taxonomy" id="183260"/>
    <lineage>
        <taxon>Eukaryota</taxon>
        <taxon>Viridiplantae</taxon>
        <taxon>Streptophyta</taxon>
        <taxon>Embryophyta</taxon>
        <taxon>Tracheophyta</taxon>
        <taxon>Spermatophyta</taxon>
        <taxon>Magnoliopsida</taxon>
        <taxon>eudicotyledons</taxon>
        <taxon>Gunneridae</taxon>
        <taxon>Pentapetalae</taxon>
        <taxon>rosids</taxon>
        <taxon>malvids</taxon>
        <taxon>Malvales</taxon>
        <taxon>Malvaceae</taxon>
        <taxon>Malvoideae</taxon>
        <taxon>Hibiscus</taxon>
    </lineage>
</organism>
<dbReference type="EMBL" id="JBBPBM010000025">
    <property type="protein sequence ID" value="KAK8540129.1"/>
    <property type="molecule type" value="Genomic_DNA"/>
</dbReference>
<sequence length="85" mass="9341">MSLSCGVIPRPRNLEVSFTHVLCEVNYVADRLVKMDSRGINGSEVFFSPPDFVRDLLQADRDSAEETAIGRGLRSRQGLSAIDTG</sequence>
<evidence type="ECO:0008006" key="3">
    <source>
        <dbReference type="Google" id="ProtNLM"/>
    </source>
</evidence>
<evidence type="ECO:0000313" key="2">
    <source>
        <dbReference type="Proteomes" id="UP001472677"/>
    </source>
</evidence>
<gene>
    <name evidence="1" type="ORF">V6N12_046421</name>
</gene>
<name>A0ABR2DJ18_9ROSI</name>